<reference evidence="2" key="1">
    <citation type="journal article" date="2019" name="Int. J. Syst. Evol. Microbiol.">
        <title>The Global Catalogue of Microorganisms (GCM) 10K type strain sequencing project: providing services to taxonomists for standard genome sequencing and annotation.</title>
        <authorList>
            <consortium name="The Broad Institute Genomics Platform"/>
            <consortium name="The Broad Institute Genome Sequencing Center for Infectious Disease"/>
            <person name="Wu L."/>
            <person name="Ma J."/>
        </authorList>
    </citation>
    <scope>NUCLEOTIDE SEQUENCE [LARGE SCALE GENOMIC DNA]</scope>
    <source>
        <strain evidence="2">KLKA75</strain>
    </source>
</reference>
<protein>
    <submittedName>
        <fullName evidence="1">SUKH-4 family immunity protein</fullName>
    </submittedName>
</protein>
<organism evidence="1 2">
    <name type="scientific">Actinomadura gamaensis</name>
    <dbReference type="NCBI Taxonomy" id="1763541"/>
    <lineage>
        <taxon>Bacteria</taxon>
        <taxon>Bacillati</taxon>
        <taxon>Actinomycetota</taxon>
        <taxon>Actinomycetes</taxon>
        <taxon>Streptosporangiales</taxon>
        <taxon>Thermomonosporaceae</taxon>
        <taxon>Actinomadura</taxon>
    </lineage>
</organism>
<name>A0ABV9U7L4_9ACTN</name>
<comment type="caution">
    <text evidence="1">The sequence shown here is derived from an EMBL/GenBank/DDBJ whole genome shotgun (WGS) entry which is preliminary data.</text>
</comment>
<keyword evidence="2" id="KW-1185">Reference proteome</keyword>
<evidence type="ECO:0000313" key="1">
    <source>
        <dbReference type="EMBL" id="MFC4912543.1"/>
    </source>
</evidence>
<dbReference type="Proteomes" id="UP001595872">
    <property type="component" value="Unassembled WGS sequence"/>
</dbReference>
<dbReference type="EMBL" id="JBHSIT010000012">
    <property type="protein sequence ID" value="MFC4912543.1"/>
    <property type="molecule type" value="Genomic_DNA"/>
</dbReference>
<accession>A0ABV9U7L4</accession>
<sequence length="173" mass="19062">MIDRAKFAAVFGEENLVSLPPDRAQEIGLAEDDQWLLSHVGLPRETPLFTADVIGRPRLFDVEDFLANGVMNRVLFIGGPMEDFRARFFLDVSEGFIVRMALTATGSDTEVVNSSLGAFMEFLYRLMEAGSSLDEAGTLVAALKETDPHAFREPECWWPTILSQSAGVSSTLT</sequence>
<dbReference type="InterPro" id="IPR025851">
    <property type="entry name" value="SUKH-4"/>
</dbReference>
<gene>
    <name evidence="1" type="ORF">ACFPCY_34945</name>
</gene>
<dbReference type="RefSeq" id="WP_378262553.1">
    <property type="nucleotide sequence ID" value="NZ_JBHSIT010000012.1"/>
</dbReference>
<proteinExistence type="predicted"/>
<evidence type="ECO:0000313" key="2">
    <source>
        <dbReference type="Proteomes" id="UP001595872"/>
    </source>
</evidence>
<dbReference type="Pfam" id="PF14435">
    <property type="entry name" value="SUKH-4"/>
    <property type="match status" value="1"/>
</dbReference>